<feature type="domain" description="HTH gntR-type" evidence="4">
    <location>
        <begin position="18"/>
        <end position="86"/>
    </location>
</feature>
<dbReference type="STRING" id="739143.SAMN05216297_1164"/>
<proteinExistence type="predicted"/>
<dbReference type="InterPro" id="IPR036390">
    <property type="entry name" value="WH_DNA-bd_sf"/>
</dbReference>
<dbReference type="PANTHER" id="PTHR38445:SF10">
    <property type="entry name" value="GNTR-FAMILY TRANSCRIPTIONAL REGULATOR"/>
    <property type="match status" value="1"/>
</dbReference>
<keyword evidence="1" id="KW-0805">Transcription regulation</keyword>
<evidence type="ECO:0000313" key="6">
    <source>
        <dbReference type="Proteomes" id="UP000199672"/>
    </source>
</evidence>
<dbReference type="SUPFAM" id="SSF53822">
    <property type="entry name" value="Periplasmic binding protein-like I"/>
    <property type="match status" value="1"/>
</dbReference>
<evidence type="ECO:0000256" key="2">
    <source>
        <dbReference type="ARBA" id="ARBA00023125"/>
    </source>
</evidence>
<evidence type="ECO:0000256" key="3">
    <source>
        <dbReference type="ARBA" id="ARBA00023163"/>
    </source>
</evidence>
<dbReference type="OrthoDB" id="742238at2"/>
<dbReference type="GO" id="GO:0003700">
    <property type="term" value="F:DNA-binding transcription factor activity"/>
    <property type="evidence" value="ECO:0007669"/>
    <property type="project" value="InterPro"/>
</dbReference>
<dbReference type="CDD" id="cd07377">
    <property type="entry name" value="WHTH_GntR"/>
    <property type="match status" value="1"/>
</dbReference>
<dbReference type="Gene3D" id="3.40.50.2300">
    <property type="match status" value="2"/>
</dbReference>
<sequence length="350" mass="40051">MISATQHSEIKIDSNSSIPKYIQVANGLAEEILSGKIEKGHRLPSINELSKAKSISRDTAEKAYKELRDRNLVFSVMGVGNFVTTEDEKSKNILFLINKPCTYKMEVYDSFVTTMGNDVHVDMHLYYNDEQLFIEVMKKNIHNYNYFVIMPHFRNAAEGHVNYTPNVISFIENIPKEKLVILDNSCEEITGDFTAVYQDFKSDIFNALKEGIKKLKKYKKIIFVHPEKAAFPAPGSLVDGFLAFCNAYNFEYEITEKIYDGLEFKTKEAYITIEDHDLVNLIQQIKEKKLKIGKDVGVISYNETPLKALLDITVMSTDFKAMGQKAGDLILSKKQEISKNPFRYIERTSL</sequence>
<dbReference type="InterPro" id="IPR036388">
    <property type="entry name" value="WH-like_DNA-bd_sf"/>
</dbReference>
<dbReference type="Gene3D" id="1.10.10.10">
    <property type="entry name" value="Winged helix-like DNA-binding domain superfamily/Winged helix DNA-binding domain"/>
    <property type="match status" value="1"/>
</dbReference>
<accession>A0A1I1WR94</accession>
<organism evidence="5 6">
    <name type="scientific">Flavobacterium phragmitis</name>
    <dbReference type="NCBI Taxonomy" id="739143"/>
    <lineage>
        <taxon>Bacteria</taxon>
        <taxon>Pseudomonadati</taxon>
        <taxon>Bacteroidota</taxon>
        <taxon>Flavobacteriia</taxon>
        <taxon>Flavobacteriales</taxon>
        <taxon>Flavobacteriaceae</taxon>
        <taxon>Flavobacterium</taxon>
    </lineage>
</organism>
<dbReference type="EMBL" id="FOMH01000016">
    <property type="protein sequence ID" value="SFD95620.1"/>
    <property type="molecule type" value="Genomic_DNA"/>
</dbReference>
<dbReference type="RefSeq" id="WP_091498149.1">
    <property type="nucleotide sequence ID" value="NZ_FOMH01000016.1"/>
</dbReference>
<evidence type="ECO:0000313" key="5">
    <source>
        <dbReference type="EMBL" id="SFD95620.1"/>
    </source>
</evidence>
<dbReference type="AlphaFoldDB" id="A0A1I1WR94"/>
<reference evidence="6" key="1">
    <citation type="submission" date="2016-10" db="EMBL/GenBank/DDBJ databases">
        <authorList>
            <person name="Varghese N."/>
            <person name="Submissions S."/>
        </authorList>
    </citation>
    <scope>NUCLEOTIDE SEQUENCE [LARGE SCALE GENOMIC DNA]</scope>
    <source>
        <strain evidence="6">CGMCC 1.10370</strain>
    </source>
</reference>
<dbReference type="Proteomes" id="UP000199672">
    <property type="component" value="Unassembled WGS sequence"/>
</dbReference>
<evidence type="ECO:0000256" key="1">
    <source>
        <dbReference type="ARBA" id="ARBA00023015"/>
    </source>
</evidence>
<keyword evidence="3" id="KW-0804">Transcription</keyword>
<dbReference type="GO" id="GO:0003677">
    <property type="term" value="F:DNA binding"/>
    <property type="evidence" value="ECO:0007669"/>
    <property type="project" value="UniProtKB-KW"/>
</dbReference>
<dbReference type="Pfam" id="PF00392">
    <property type="entry name" value="GntR"/>
    <property type="match status" value="1"/>
</dbReference>
<evidence type="ECO:0000259" key="4">
    <source>
        <dbReference type="PROSITE" id="PS50949"/>
    </source>
</evidence>
<dbReference type="InterPro" id="IPR000524">
    <property type="entry name" value="Tscrpt_reg_HTH_GntR"/>
</dbReference>
<dbReference type="InterPro" id="IPR046335">
    <property type="entry name" value="LacI/GalR-like_sensor"/>
</dbReference>
<protein>
    <submittedName>
        <fullName evidence="5">Substrate-binding protein-like domain-containing protein</fullName>
    </submittedName>
</protein>
<name>A0A1I1WR94_9FLAO</name>
<dbReference type="PANTHER" id="PTHR38445">
    <property type="entry name" value="HTH-TYPE TRANSCRIPTIONAL REPRESSOR YTRA"/>
    <property type="match status" value="1"/>
</dbReference>
<keyword evidence="6" id="KW-1185">Reference proteome</keyword>
<dbReference type="Pfam" id="PF13377">
    <property type="entry name" value="Peripla_BP_3"/>
    <property type="match status" value="1"/>
</dbReference>
<dbReference type="PROSITE" id="PS50949">
    <property type="entry name" value="HTH_GNTR"/>
    <property type="match status" value="1"/>
</dbReference>
<dbReference type="InterPro" id="IPR028082">
    <property type="entry name" value="Peripla_BP_I"/>
</dbReference>
<keyword evidence="2" id="KW-0238">DNA-binding</keyword>
<dbReference type="SUPFAM" id="SSF46785">
    <property type="entry name" value="Winged helix' DNA-binding domain"/>
    <property type="match status" value="1"/>
</dbReference>
<gene>
    <name evidence="5" type="ORF">SAMN05216297_1164</name>
</gene>
<dbReference type="SMART" id="SM00345">
    <property type="entry name" value="HTH_GNTR"/>
    <property type="match status" value="1"/>
</dbReference>